<dbReference type="Gene3D" id="3.60.21.10">
    <property type="match status" value="1"/>
</dbReference>
<evidence type="ECO:0000313" key="6">
    <source>
        <dbReference type="Proteomes" id="UP001370348"/>
    </source>
</evidence>
<organism evidence="5 6">
    <name type="scientific">Pendulispora albinea</name>
    <dbReference type="NCBI Taxonomy" id="2741071"/>
    <lineage>
        <taxon>Bacteria</taxon>
        <taxon>Pseudomonadati</taxon>
        <taxon>Myxococcota</taxon>
        <taxon>Myxococcia</taxon>
        <taxon>Myxococcales</taxon>
        <taxon>Sorangiineae</taxon>
        <taxon>Pendulisporaceae</taxon>
        <taxon>Pendulispora</taxon>
    </lineage>
</organism>
<dbReference type="InterPro" id="IPR051918">
    <property type="entry name" value="STPP_CPPED1"/>
</dbReference>
<feature type="domain" description="LamG-like jellyroll fold" evidence="4">
    <location>
        <begin position="101"/>
        <end position="252"/>
    </location>
</feature>
<evidence type="ECO:0000256" key="3">
    <source>
        <dbReference type="SAM" id="MobiDB-lite"/>
    </source>
</evidence>
<dbReference type="Pfam" id="PF13385">
    <property type="entry name" value="Laminin_G_3"/>
    <property type="match status" value="1"/>
</dbReference>
<dbReference type="PANTHER" id="PTHR43143:SF5">
    <property type="entry name" value="SECRETED PROTEIN"/>
    <property type="match status" value="1"/>
</dbReference>
<evidence type="ECO:0000313" key="5">
    <source>
        <dbReference type="EMBL" id="WXB14323.1"/>
    </source>
</evidence>
<dbReference type="InterPro" id="IPR006558">
    <property type="entry name" value="LamG-like"/>
</dbReference>
<dbReference type="InterPro" id="IPR013320">
    <property type="entry name" value="ConA-like_dom_sf"/>
</dbReference>
<reference evidence="5 6" key="1">
    <citation type="submission" date="2021-12" db="EMBL/GenBank/DDBJ databases">
        <title>Discovery of the Pendulisporaceae a myxobacterial family with distinct sporulation behavior and unique specialized metabolism.</title>
        <authorList>
            <person name="Garcia R."/>
            <person name="Popoff A."/>
            <person name="Bader C.D."/>
            <person name="Loehr J."/>
            <person name="Walesch S."/>
            <person name="Walt C."/>
            <person name="Boldt J."/>
            <person name="Bunk B."/>
            <person name="Haeckl F.J.F.P.J."/>
            <person name="Gunesch A.P."/>
            <person name="Birkelbach J."/>
            <person name="Nuebel U."/>
            <person name="Pietschmann T."/>
            <person name="Bach T."/>
            <person name="Mueller R."/>
        </authorList>
    </citation>
    <scope>NUCLEOTIDE SEQUENCE [LARGE SCALE GENOMIC DNA]</scope>
    <source>
        <strain evidence="5 6">MSr11954</strain>
    </source>
</reference>
<feature type="region of interest" description="Disordered" evidence="3">
    <location>
        <begin position="32"/>
        <end position="64"/>
    </location>
</feature>
<protein>
    <submittedName>
        <fullName evidence="5">Metallophosphoesterase</fullName>
    </submittedName>
</protein>
<dbReference type="Proteomes" id="UP001370348">
    <property type="component" value="Chromosome"/>
</dbReference>
<proteinExistence type="predicted"/>
<evidence type="ECO:0000256" key="1">
    <source>
        <dbReference type="ARBA" id="ARBA00022729"/>
    </source>
</evidence>
<gene>
    <name evidence="5" type="ORF">LZC94_41675</name>
</gene>
<dbReference type="Gene3D" id="2.60.120.200">
    <property type="match status" value="1"/>
</dbReference>
<sequence>MPHDRFGRLVLARLSVPACSLSLLACSADTGERDVNGAPPSGSEGAATDISNTNDVAEESARARESVACPAGKVKVDATSLALDGEDGYVTMGEAAGLALERFTLEAWVRRDGFGVPFANGEGAPSLVPIASKGRDAADGSSGGGNYALGFAGDVLAADFEDATGAHHPIAGKTEIPLGQWHHLAASYDGAAWRLFVDGQLDAASTQNATPRTDGVQPFAVGSSLDARGVPAGFLKGRVDEVRIWNRALGEGEVADAMYRRVGRGAGLAGRWAFDKKDRGAPDSVGSSHGTMAGGAALAGGGAILDVGRPPALRGESSSALRTVAGRNTTLHVNVDDPDSAEFTASFHVRQVSGGEDFTIVVLPDTQYYSRYPEWSKYYYDQTKWIMNNAKAYNIVGVIHNGDIVDQVHVEAQWKVADQAMKTLEASSTSFPHGMPYGTGAGNHDQDPFGTPGGTAKYNQYFGPARFRGRPYFGGTYAANEADENWVTFSAGGLDIVLVDLQYSATARPAAVLNWTKGIFNQHPDAFGIVNSHHILNADAAFSAAGKSIYDAVKTVPNVQLLTCGHISAENKRSDVFNGRTIHSMLADYQSRANGGGGYLRIWEFSPRNNELTVRSYSPTENKFETDANSQFTLKVDLSGAGNAAFKTLATADPADASHVEAALEGLAPGQTYEWYATVTDCAHTVTSPVYRFKTK</sequence>
<keyword evidence="2" id="KW-1015">Disulfide bond</keyword>
<dbReference type="InterPro" id="IPR004843">
    <property type="entry name" value="Calcineurin-like_PHP"/>
</dbReference>
<dbReference type="SUPFAM" id="SSF49899">
    <property type="entry name" value="Concanavalin A-like lectins/glucanases"/>
    <property type="match status" value="1"/>
</dbReference>
<evidence type="ECO:0000259" key="4">
    <source>
        <dbReference type="SMART" id="SM00560"/>
    </source>
</evidence>
<dbReference type="Pfam" id="PF00149">
    <property type="entry name" value="Metallophos"/>
    <property type="match status" value="1"/>
</dbReference>
<keyword evidence="6" id="KW-1185">Reference proteome</keyword>
<dbReference type="PROSITE" id="PS51257">
    <property type="entry name" value="PROKAR_LIPOPROTEIN"/>
    <property type="match status" value="1"/>
</dbReference>
<dbReference type="InterPro" id="IPR029052">
    <property type="entry name" value="Metallo-depent_PP-like"/>
</dbReference>
<evidence type="ECO:0000256" key="2">
    <source>
        <dbReference type="ARBA" id="ARBA00023157"/>
    </source>
</evidence>
<keyword evidence="1" id="KW-0732">Signal</keyword>
<name>A0ABZ2LWU5_9BACT</name>
<dbReference type="SUPFAM" id="SSF56300">
    <property type="entry name" value="Metallo-dependent phosphatases"/>
    <property type="match status" value="1"/>
</dbReference>
<dbReference type="EMBL" id="CP089984">
    <property type="protein sequence ID" value="WXB14323.1"/>
    <property type="molecule type" value="Genomic_DNA"/>
</dbReference>
<dbReference type="SMART" id="SM00560">
    <property type="entry name" value="LamGL"/>
    <property type="match status" value="1"/>
</dbReference>
<dbReference type="RefSeq" id="WP_394823943.1">
    <property type="nucleotide sequence ID" value="NZ_CP089984.1"/>
</dbReference>
<accession>A0ABZ2LWU5</accession>
<dbReference type="PANTHER" id="PTHR43143">
    <property type="entry name" value="METALLOPHOSPHOESTERASE, CALCINEURIN SUPERFAMILY"/>
    <property type="match status" value="1"/>
</dbReference>